<dbReference type="AlphaFoldDB" id="A0AAD9BY98"/>
<sequence>RSHLPEHHYQYFLFPVTSYASFCLPVFAPQGLMQSLCKQVINGSEHCSYGWRAEAGGAGLEEKKNLSSGETFTLWRRKQRQPQLGDTGTLCREEEGEEWEQGGSQGASPSPKRGPCCYLISP</sequence>
<dbReference type="Proteomes" id="UP001228049">
    <property type="component" value="Unassembled WGS sequence"/>
</dbReference>
<feature type="region of interest" description="Disordered" evidence="1">
    <location>
        <begin position="77"/>
        <end position="122"/>
    </location>
</feature>
<organism evidence="2 3">
    <name type="scientific">Dissostichus eleginoides</name>
    <name type="common">Patagonian toothfish</name>
    <name type="synonym">Dissostichus amissus</name>
    <dbReference type="NCBI Taxonomy" id="100907"/>
    <lineage>
        <taxon>Eukaryota</taxon>
        <taxon>Metazoa</taxon>
        <taxon>Chordata</taxon>
        <taxon>Craniata</taxon>
        <taxon>Vertebrata</taxon>
        <taxon>Euteleostomi</taxon>
        <taxon>Actinopterygii</taxon>
        <taxon>Neopterygii</taxon>
        <taxon>Teleostei</taxon>
        <taxon>Neoteleostei</taxon>
        <taxon>Acanthomorphata</taxon>
        <taxon>Eupercaria</taxon>
        <taxon>Perciformes</taxon>
        <taxon>Notothenioidei</taxon>
        <taxon>Nototheniidae</taxon>
        <taxon>Dissostichus</taxon>
    </lineage>
</organism>
<feature type="non-terminal residue" evidence="2">
    <location>
        <position position="1"/>
    </location>
</feature>
<feature type="non-terminal residue" evidence="2">
    <location>
        <position position="122"/>
    </location>
</feature>
<comment type="caution">
    <text evidence="2">The sequence shown here is derived from an EMBL/GenBank/DDBJ whole genome shotgun (WGS) entry which is preliminary data.</text>
</comment>
<gene>
    <name evidence="2" type="ORF">KUDE01_014772</name>
</gene>
<proteinExistence type="predicted"/>
<evidence type="ECO:0000256" key="1">
    <source>
        <dbReference type="SAM" id="MobiDB-lite"/>
    </source>
</evidence>
<evidence type="ECO:0000313" key="2">
    <source>
        <dbReference type="EMBL" id="KAK1890099.1"/>
    </source>
</evidence>
<reference evidence="2" key="1">
    <citation type="submission" date="2023-04" db="EMBL/GenBank/DDBJ databases">
        <title>Chromosome-level genome of Chaenocephalus aceratus.</title>
        <authorList>
            <person name="Park H."/>
        </authorList>
    </citation>
    <scope>NUCLEOTIDE SEQUENCE</scope>
    <source>
        <strain evidence="2">DE</strain>
        <tissue evidence="2">Muscle</tissue>
    </source>
</reference>
<dbReference type="EMBL" id="JASDAP010000016">
    <property type="protein sequence ID" value="KAK1890099.1"/>
    <property type="molecule type" value="Genomic_DNA"/>
</dbReference>
<accession>A0AAD9BY98</accession>
<protein>
    <submittedName>
        <fullName evidence="2">Serine-rich coiled-coil domain containing protein 2</fullName>
    </submittedName>
</protein>
<name>A0AAD9BY98_DISEL</name>
<keyword evidence="3" id="KW-1185">Reference proteome</keyword>
<evidence type="ECO:0000313" key="3">
    <source>
        <dbReference type="Proteomes" id="UP001228049"/>
    </source>
</evidence>